<feature type="domain" description="Enolpyruvate transferase" evidence="13">
    <location>
        <begin position="7"/>
        <end position="414"/>
    </location>
</feature>
<evidence type="ECO:0000256" key="3">
    <source>
        <dbReference type="ARBA" id="ARBA00022490"/>
    </source>
</evidence>
<accession>A0A136KH07</accession>
<keyword evidence="8 12" id="KW-0131">Cell cycle</keyword>
<dbReference type="STRING" id="1617427.UZ20_WS6002000701"/>
<feature type="active site" description="Proton donor" evidence="12">
    <location>
        <position position="118"/>
    </location>
</feature>
<evidence type="ECO:0000259" key="13">
    <source>
        <dbReference type="Pfam" id="PF00275"/>
    </source>
</evidence>
<dbReference type="EMBL" id="JYPD01000022">
    <property type="protein sequence ID" value="KXK08697.1"/>
    <property type="molecule type" value="Genomic_DNA"/>
</dbReference>
<dbReference type="GO" id="GO:0071555">
    <property type="term" value="P:cell wall organization"/>
    <property type="evidence" value="ECO:0007669"/>
    <property type="project" value="UniProtKB-KW"/>
</dbReference>
<evidence type="ECO:0000313" key="15">
    <source>
        <dbReference type="Proteomes" id="UP000070449"/>
    </source>
</evidence>
<dbReference type="Gene3D" id="3.65.10.10">
    <property type="entry name" value="Enolpyruvate transferase domain"/>
    <property type="match status" value="2"/>
</dbReference>
<comment type="caution">
    <text evidence="12">Lacks conserved residue(s) required for the propagation of feature annotation.</text>
</comment>
<feature type="binding site" evidence="12">
    <location>
        <position position="335"/>
    </location>
    <ligand>
        <name>UDP-N-acetyl-alpha-D-glucosamine</name>
        <dbReference type="ChEBI" id="CHEBI:57705"/>
    </ligand>
</feature>
<dbReference type="InterPro" id="IPR036968">
    <property type="entry name" value="Enolpyruvate_Tfrase_sf"/>
</dbReference>
<dbReference type="PANTHER" id="PTHR43783:SF1">
    <property type="entry name" value="UDP-N-ACETYLGLUCOSAMINE 1-CARBOXYVINYLTRANSFERASE"/>
    <property type="match status" value="1"/>
</dbReference>
<evidence type="ECO:0000256" key="2">
    <source>
        <dbReference type="ARBA" id="ARBA00004752"/>
    </source>
</evidence>
<comment type="similarity">
    <text evidence="10 12">Belongs to the EPSP synthase family. MurA subfamily.</text>
</comment>
<dbReference type="GO" id="GO:0019277">
    <property type="term" value="P:UDP-N-acetylgalactosamine biosynthetic process"/>
    <property type="evidence" value="ECO:0007669"/>
    <property type="project" value="InterPro"/>
</dbReference>
<dbReference type="GO" id="GO:0008760">
    <property type="term" value="F:UDP-N-acetylglucosamine 1-carboxyvinyltransferase activity"/>
    <property type="evidence" value="ECO:0007669"/>
    <property type="project" value="UniProtKB-UniRule"/>
</dbReference>
<name>A0A136KH07_9BACT</name>
<evidence type="ECO:0000256" key="9">
    <source>
        <dbReference type="ARBA" id="ARBA00023316"/>
    </source>
</evidence>
<comment type="pathway">
    <text evidence="2 12">Cell wall biogenesis; peptidoglycan biosynthesis.</text>
</comment>
<dbReference type="GO" id="GO:0009252">
    <property type="term" value="P:peptidoglycan biosynthetic process"/>
    <property type="evidence" value="ECO:0007669"/>
    <property type="project" value="UniProtKB-UniRule"/>
</dbReference>
<gene>
    <name evidence="12 14" type="primary">murA</name>
    <name evidence="14" type="ORF">UZ20_WS6002000701</name>
</gene>
<organism evidence="14 15">
    <name type="scientific">candidate division WS6 bacterium OLB21</name>
    <dbReference type="NCBI Taxonomy" id="1617427"/>
    <lineage>
        <taxon>Bacteria</taxon>
        <taxon>Candidatus Dojkabacteria</taxon>
    </lineage>
</organism>
<evidence type="ECO:0000256" key="5">
    <source>
        <dbReference type="ARBA" id="ARBA00022679"/>
    </source>
</evidence>
<dbReference type="Proteomes" id="UP000070449">
    <property type="component" value="Unassembled WGS sequence"/>
</dbReference>
<dbReference type="GO" id="GO:0051301">
    <property type="term" value="P:cell division"/>
    <property type="evidence" value="ECO:0007669"/>
    <property type="project" value="UniProtKB-KW"/>
</dbReference>
<keyword evidence="12" id="KW-0670">Pyruvate</keyword>
<dbReference type="NCBIfam" id="NF006873">
    <property type="entry name" value="PRK09369.1"/>
    <property type="match status" value="1"/>
</dbReference>
<keyword evidence="5 12" id="KW-0808">Transferase</keyword>
<feature type="binding site" evidence="12">
    <location>
        <begin position="22"/>
        <end position="23"/>
    </location>
    <ligand>
        <name>phosphoenolpyruvate</name>
        <dbReference type="ChEBI" id="CHEBI:58702"/>
    </ligand>
</feature>
<feature type="binding site" evidence="12">
    <location>
        <position position="94"/>
    </location>
    <ligand>
        <name>UDP-N-acetyl-alpha-D-glucosamine</name>
        <dbReference type="ChEBI" id="CHEBI:57705"/>
    </ligand>
</feature>
<reference evidence="14 15" key="1">
    <citation type="submission" date="2015-02" db="EMBL/GenBank/DDBJ databases">
        <title>Improved understanding of the partial-nitritation anammox process through 23 genomes representing the majority of the microbial community.</title>
        <authorList>
            <person name="Speth D.R."/>
            <person name="In T Zandt M."/>
            <person name="Guerrero Cruz S."/>
            <person name="Jetten M.S."/>
            <person name="Dutilh B.E."/>
        </authorList>
    </citation>
    <scope>NUCLEOTIDE SEQUENCE [LARGE SCALE GENOMIC DNA]</scope>
    <source>
        <strain evidence="14">OLB21</strain>
    </source>
</reference>
<keyword evidence="4 12" id="KW-0132">Cell division</keyword>
<dbReference type="EC" id="2.5.1.7" evidence="12"/>
<dbReference type="SUPFAM" id="SSF55205">
    <property type="entry name" value="EPT/RTPC-like"/>
    <property type="match status" value="1"/>
</dbReference>
<dbReference type="InterPro" id="IPR005750">
    <property type="entry name" value="UDP_GlcNAc_COvinyl_MurA"/>
</dbReference>
<dbReference type="InterPro" id="IPR001986">
    <property type="entry name" value="Enolpyruvate_Tfrase_dom"/>
</dbReference>
<dbReference type="NCBIfam" id="TIGR01072">
    <property type="entry name" value="murA"/>
    <property type="match status" value="1"/>
</dbReference>
<comment type="caution">
    <text evidence="14">The sequence shown here is derived from an EMBL/GenBank/DDBJ whole genome shotgun (WGS) entry which is preliminary data.</text>
</comment>
<feature type="modified residue" description="2-(S-cysteinyl)pyruvic acid O-phosphothioketal" evidence="12">
    <location>
        <position position="118"/>
    </location>
</feature>
<evidence type="ECO:0000256" key="12">
    <source>
        <dbReference type="HAMAP-Rule" id="MF_00111"/>
    </source>
</evidence>
<dbReference type="GO" id="GO:0008360">
    <property type="term" value="P:regulation of cell shape"/>
    <property type="evidence" value="ECO:0007669"/>
    <property type="project" value="UniProtKB-KW"/>
</dbReference>
<dbReference type="GO" id="GO:0005737">
    <property type="term" value="C:cytoplasm"/>
    <property type="evidence" value="ECO:0007669"/>
    <property type="project" value="UniProtKB-SubCell"/>
</dbReference>
<keyword evidence="3 12" id="KW-0963">Cytoplasm</keyword>
<keyword evidence="7 12" id="KW-0573">Peptidoglycan synthesis</keyword>
<dbReference type="AlphaFoldDB" id="A0A136KH07"/>
<evidence type="ECO:0000256" key="6">
    <source>
        <dbReference type="ARBA" id="ARBA00022960"/>
    </source>
</evidence>
<dbReference type="PANTHER" id="PTHR43783">
    <property type="entry name" value="UDP-N-ACETYLGLUCOSAMINE 1-CARBOXYVINYLTRANSFERASE"/>
    <property type="match status" value="1"/>
</dbReference>
<evidence type="ECO:0000256" key="7">
    <source>
        <dbReference type="ARBA" id="ARBA00022984"/>
    </source>
</evidence>
<dbReference type="PATRIC" id="fig|1617427.3.peg.733"/>
<comment type="function">
    <text evidence="12">Cell wall formation. Adds enolpyruvyl to UDP-N-acetylglucosamine.</text>
</comment>
<keyword evidence="9 12" id="KW-0961">Cell wall biogenesis/degradation</keyword>
<evidence type="ECO:0000256" key="10">
    <source>
        <dbReference type="ARBA" id="ARBA00038367"/>
    </source>
</evidence>
<proteinExistence type="inferred from homology"/>
<keyword evidence="6 12" id="KW-0133">Cell shape</keyword>
<feature type="binding site" evidence="12">
    <location>
        <position position="313"/>
    </location>
    <ligand>
        <name>UDP-N-acetyl-alpha-D-glucosamine</name>
        <dbReference type="ChEBI" id="CHEBI:57705"/>
    </ligand>
</feature>
<sequence>MSSYIITGGKPLKGRIKPGGNKNAALPIIAASLLTNQKVTLHNVPNISDVAVQLKILKKLGAEVKRNIVNNTVEIEAKNITSHKLSKDDVMKTRGSILFLGALAGRSKEVEMWSPGGCNLGKRPVDSYLVALEKLHAQIEIEDTCFKVNAKNMKGSRVWLSEKAVTGTENVIMAAVLTDGNTEIINAASEPHVQDLCNFLNKMGAKISGIGSDHLYIEGVNSLNGTEHTIMTDFMEVGTFIAAAAVTGGEITIENAIPEHMTQIIDEFAKLGVSVEIKGNDIIAKQGDMKIRSYLDGSMNKIECLPWPAFPADLLQFMIVVATQSQGRILIHDKLYEGRLFYTSELVKMGADIFMADPHRIVVNGKTALKGKVLTSPDIRAGMSLLIAALAAKGESVIERGEIIERGYENIQEKFLALGATIKRIE</sequence>
<evidence type="ECO:0000256" key="8">
    <source>
        <dbReference type="ARBA" id="ARBA00023306"/>
    </source>
</evidence>
<dbReference type="UniPathway" id="UPA00219"/>
<comment type="subcellular location">
    <subcellularLocation>
        <location evidence="1 12">Cytoplasm</location>
    </subcellularLocation>
</comment>
<dbReference type="Pfam" id="PF00275">
    <property type="entry name" value="EPSP_synthase"/>
    <property type="match status" value="1"/>
</dbReference>
<evidence type="ECO:0000313" key="14">
    <source>
        <dbReference type="EMBL" id="KXK08697.1"/>
    </source>
</evidence>
<evidence type="ECO:0000256" key="1">
    <source>
        <dbReference type="ARBA" id="ARBA00004496"/>
    </source>
</evidence>
<evidence type="ECO:0000256" key="11">
    <source>
        <dbReference type="ARBA" id="ARBA00047527"/>
    </source>
</evidence>
<dbReference type="HAMAP" id="MF_00111">
    <property type="entry name" value="MurA"/>
    <property type="match status" value="1"/>
</dbReference>
<dbReference type="CDD" id="cd01555">
    <property type="entry name" value="UdpNAET"/>
    <property type="match status" value="1"/>
</dbReference>
<evidence type="ECO:0000256" key="4">
    <source>
        <dbReference type="ARBA" id="ARBA00022618"/>
    </source>
</evidence>
<dbReference type="InterPro" id="IPR013792">
    <property type="entry name" value="RNA3'P_cycl/enolpyr_Trfase_a/b"/>
</dbReference>
<dbReference type="InterPro" id="IPR050068">
    <property type="entry name" value="MurA_subfamily"/>
</dbReference>
<comment type="catalytic activity">
    <reaction evidence="11 12">
        <text>phosphoenolpyruvate + UDP-N-acetyl-alpha-D-glucosamine = UDP-N-acetyl-3-O-(1-carboxyvinyl)-alpha-D-glucosamine + phosphate</text>
        <dbReference type="Rhea" id="RHEA:18681"/>
        <dbReference type="ChEBI" id="CHEBI:43474"/>
        <dbReference type="ChEBI" id="CHEBI:57705"/>
        <dbReference type="ChEBI" id="CHEBI:58702"/>
        <dbReference type="ChEBI" id="CHEBI:68483"/>
        <dbReference type="EC" id="2.5.1.7"/>
    </reaction>
</comment>
<protein>
    <recommendedName>
        <fullName evidence="12">UDP-N-acetylglucosamine 1-carboxyvinyltransferase</fullName>
        <ecNumber evidence="12">2.5.1.7</ecNumber>
    </recommendedName>
    <alternativeName>
        <fullName evidence="12">Enoylpyruvate transferase</fullName>
    </alternativeName>
    <alternativeName>
        <fullName evidence="12">UDP-N-acetylglucosamine enolpyruvyl transferase</fullName>
        <shortName evidence="12">EPT</shortName>
    </alternativeName>
</protein>